<feature type="region of interest" description="Disordered" evidence="5">
    <location>
        <begin position="298"/>
        <end position="403"/>
    </location>
</feature>
<evidence type="ECO:0000256" key="4">
    <source>
        <dbReference type="ARBA" id="ARBA00023157"/>
    </source>
</evidence>
<dbReference type="PROSITE" id="PS51041">
    <property type="entry name" value="EMI"/>
    <property type="match status" value="1"/>
</dbReference>
<feature type="compositionally biased region" description="Pro residues" evidence="5">
    <location>
        <begin position="469"/>
        <end position="485"/>
    </location>
</feature>
<accession>C3YDH2</accession>
<protein>
    <recommendedName>
        <fullName evidence="7">EMI domain-containing protein</fullName>
    </recommendedName>
</protein>
<reference evidence="8" key="1">
    <citation type="journal article" date="2008" name="Nature">
        <title>The amphioxus genome and the evolution of the chordate karyotype.</title>
        <authorList>
            <consortium name="US DOE Joint Genome Institute (JGI-PGF)"/>
            <person name="Putnam N.H."/>
            <person name="Butts T."/>
            <person name="Ferrier D.E.K."/>
            <person name="Furlong R.F."/>
            <person name="Hellsten U."/>
            <person name="Kawashima T."/>
            <person name="Robinson-Rechavi M."/>
            <person name="Shoguchi E."/>
            <person name="Terry A."/>
            <person name="Yu J.-K."/>
            <person name="Benito-Gutierrez E.L."/>
            <person name="Dubchak I."/>
            <person name="Garcia-Fernandez J."/>
            <person name="Gibson-Brown J.J."/>
            <person name="Grigoriev I.V."/>
            <person name="Horton A.C."/>
            <person name="de Jong P.J."/>
            <person name="Jurka J."/>
            <person name="Kapitonov V.V."/>
            <person name="Kohara Y."/>
            <person name="Kuroki Y."/>
            <person name="Lindquist E."/>
            <person name="Lucas S."/>
            <person name="Osoegawa K."/>
            <person name="Pennacchio L.A."/>
            <person name="Salamov A.A."/>
            <person name="Satou Y."/>
            <person name="Sauka-Spengler T."/>
            <person name="Schmutz J."/>
            <person name="Shin-I T."/>
            <person name="Toyoda A."/>
            <person name="Bronner-Fraser M."/>
            <person name="Fujiyama A."/>
            <person name="Holland L.Z."/>
            <person name="Holland P.W.H."/>
            <person name="Satoh N."/>
            <person name="Rokhsar D.S."/>
        </authorList>
    </citation>
    <scope>NUCLEOTIDE SEQUENCE [LARGE SCALE GENOMIC DNA]</scope>
    <source>
        <strain evidence="8">S238N-H82</strain>
        <tissue evidence="8">Testes</tissue>
    </source>
</reference>
<dbReference type="InParanoid" id="C3YDH2"/>
<keyword evidence="6" id="KW-1133">Transmembrane helix</keyword>
<comment type="subcellular location">
    <subcellularLocation>
        <location evidence="1">Secreted</location>
    </subcellularLocation>
</comment>
<dbReference type="InterPro" id="IPR008160">
    <property type="entry name" value="Collagen"/>
</dbReference>
<name>C3YDH2_BRAFL</name>
<dbReference type="eggNOG" id="ENOG502QSR5">
    <property type="taxonomic scope" value="Eukaryota"/>
</dbReference>
<dbReference type="InterPro" id="IPR011489">
    <property type="entry name" value="EMI_domain"/>
</dbReference>
<feature type="compositionally biased region" description="Low complexity" evidence="5">
    <location>
        <begin position="446"/>
        <end position="455"/>
    </location>
</feature>
<sequence>MARVTATAPMTSPRSAGRGATKRTYRFTYAETCGVLKAHRKPKSRCSRLKGGKELGKTNAESYRNARDNVHGIAQPAHRMLLLGASSLIYKSDIGVRKDLLGDGLAGSAGLDWWQKCTALIPAGSQGVLFGALTTTKESGFVRKGQIACSGPYRKRTTMRTEMILIRTTLSLLVTLVVLNVSCVGSTKAQRKSTNGYQGGTSNWCAYTVSKQVSCKVKNGSAVYKQAYYMPGCSVWKPGNCYRYRRTVRPTYRVAYKTVTAMEWRCCPGFQGATCQDTCFNCTRLTALEKRMSALENTGLPVSSDTKDLPVGPPPVTNGKKADSEVLSTGPTGPVGPRGPPGHPGIPGRAGPEGPRGRPGAQGPTGPQGPPGQPGLRGEIGLPGEQGEPGMPGAPGFSMEGLPEGMPDMSALLRKVDLLANRVSLLEELMAVTSEAGGFLPGGGPSLRPGPGTSPKPDVSSPESSPGPDLVPRPDPDTSPTPAELPEPDVISPDGRPVSTIYPGYPGPDYEGSADHNLPFLFESETV</sequence>
<evidence type="ECO:0000256" key="1">
    <source>
        <dbReference type="ARBA" id="ARBA00004613"/>
    </source>
</evidence>
<keyword evidence="6" id="KW-0812">Transmembrane</keyword>
<evidence type="ECO:0000256" key="5">
    <source>
        <dbReference type="SAM" id="MobiDB-lite"/>
    </source>
</evidence>
<feature type="region of interest" description="Disordered" evidence="5">
    <location>
        <begin position="1"/>
        <end position="21"/>
    </location>
</feature>
<dbReference type="EMBL" id="GG666503">
    <property type="protein sequence ID" value="EEN61783.1"/>
    <property type="molecule type" value="Genomic_DNA"/>
</dbReference>
<dbReference type="PANTHER" id="PTHR15427">
    <property type="entry name" value="EMILIN ELASTIN MICROFIBRIL INTERFACE-LOCATED PROTEIN ELASTIN MICROFIBRIL INTERFACER"/>
    <property type="match status" value="1"/>
</dbReference>
<dbReference type="AlphaFoldDB" id="C3YDH2"/>
<evidence type="ECO:0000256" key="2">
    <source>
        <dbReference type="ARBA" id="ARBA00022525"/>
    </source>
</evidence>
<evidence type="ECO:0000256" key="3">
    <source>
        <dbReference type="ARBA" id="ARBA00022729"/>
    </source>
</evidence>
<feature type="compositionally biased region" description="Low complexity" evidence="5">
    <location>
        <begin position="346"/>
        <end position="365"/>
    </location>
</feature>
<proteinExistence type="predicted"/>
<dbReference type="Pfam" id="PF07546">
    <property type="entry name" value="EMI"/>
    <property type="match status" value="1"/>
</dbReference>
<keyword evidence="6" id="KW-0472">Membrane</keyword>
<keyword evidence="3" id="KW-0732">Signal</keyword>
<evidence type="ECO:0000259" key="7">
    <source>
        <dbReference type="PROSITE" id="PS51041"/>
    </source>
</evidence>
<evidence type="ECO:0000313" key="8">
    <source>
        <dbReference type="EMBL" id="EEN61783.1"/>
    </source>
</evidence>
<dbReference type="Pfam" id="PF01391">
    <property type="entry name" value="Collagen"/>
    <property type="match status" value="1"/>
</dbReference>
<feature type="transmembrane region" description="Helical" evidence="6">
    <location>
        <begin position="164"/>
        <end position="182"/>
    </location>
</feature>
<organism>
    <name type="scientific">Branchiostoma floridae</name>
    <name type="common">Florida lancelet</name>
    <name type="synonym">Amphioxus</name>
    <dbReference type="NCBI Taxonomy" id="7739"/>
    <lineage>
        <taxon>Eukaryota</taxon>
        <taxon>Metazoa</taxon>
        <taxon>Chordata</taxon>
        <taxon>Cephalochordata</taxon>
        <taxon>Leptocardii</taxon>
        <taxon>Amphioxiformes</taxon>
        <taxon>Branchiostomatidae</taxon>
        <taxon>Branchiostoma</taxon>
    </lineage>
</organism>
<dbReference type="InterPro" id="IPR050392">
    <property type="entry name" value="Collagen/C1q_domain"/>
</dbReference>
<dbReference type="GO" id="GO:0005576">
    <property type="term" value="C:extracellular region"/>
    <property type="evidence" value="ECO:0007669"/>
    <property type="project" value="UniProtKB-SubCell"/>
</dbReference>
<dbReference type="PANTHER" id="PTHR15427:SF50">
    <property type="entry name" value="COMPLEMENT C1Q TUMOR NECROSIS FACTOR-RELATED PROTEIN 2-LIKE"/>
    <property type="match status" value="1"/>
</dbReference>
<dbReference type="STRING" id="7739.C3YDH2"/>
<keyword evidence="4" id="KW-1015">Disulfide bond</keyword>
<keyword evidence="2" id="KW-0964">Secreted</keyword>
<feature type="region of interest" description="Disordered" evidence="5">
    <location>
        <begin position="437"/>
        <end position="527"/>
    </location>
</feature>
<gene>
    <name evidence="8" type="ORF">BRAFLDRAFT_121885</name>
</gene>
<evidence type="ECO:0000256" key="6">
    <source>
        <dbReference type="SAM" id="Phobius"/>
    </source>
</evidence>
<feature type="domain" description="EMI" evidence="7">
    <location>
        <begin position="201"/>
        <end position="277"/>
    </location>
</feature>